<feature type="domain" description="HTH tetR-type" evidence="6">
    <location>
        <begin position="1"/>
        <end position="55"/>
    </location>
</feature>
<dbReference type="GO" id="GO:0000976">
    <property type="term" value="F:transcription cis-regulatory region binding"/>
    <property type="evidence" value="ECO:0007669"/>
    <property type="project" value="TreeGrafter"/>
</dbReference>
<dbReference type="InterPro" id="IPR001647">
    <property type="entry name" value="HTH_TetR"/>
</dbReference>
<protein>
    <submittedName>
        <fullName evidence="7">TetR family transcriptional regulator</fullName>
    </submittedName>
</protein>
<dbReference type="GO" id="GO:0003700">
    <property type="term" value="F:DNA-binding transcription factor activity"/>
    <property type="evidence" value="ECO:0007669"/>
    <property type="project" value="TreeGrafter"/>
</dbReference>
<dbReference type="InterPro" id="IPR023772">
    <property type="entry name" value="DNA-bd_HTH_TetR-type_CS"/>
</dbReference>
<dbReference type="PRINTS" id="PR00455">
    <property type="entry name" value="HTHTETR"/>
</dbReference>
<dbReference type="RefSeq" id="WP_209357944.1">
    <property type="nucleotide sequence ID" value="NZ_CP060010.1"/>
</dbReference>
<dbReference type="SUPFAM" id="SSF48498">
    <property type="entry name" value="Tetracyclin repressor-like, C-terminal domain"/>
    <property type="match status" value="1"/>
</dbReference>
<dbReference type="PANTHER" id="PTHR30055">
    <property type="entry name" value="HTH-TYPE TRANSCRIPTIONAL REGULATOR RUTR"/>
    <property type="match status" value="1"/>
</dbReference>
<dbReference type="AlphaFoldDB" id="A0A975EUD4"/>
<organism evidence="7 8">
    <name type="scientific">Cognatishimia activa</name>
    <dbReference type="NCBI Taxonomy" id="1715691"/>
    <lineage>
        <taxon>Bacteria</taxon>
        <taxon>Pseudomonadati</taxon>
        <taxon>Pseudomonadota</taxon>
        <taxon>Alphaproteobacteria</taxon>
        <taxon>Rhodobacterales</taxon>
        <taxon>Paracoccaceae</taxon>
        <taxon>Cognatishimia</taxon>
    </lineage>
</organism>
<keyword evidence="3 5" id="KW-0238">DNA-binding</keyword>
<evidence type="ECO:0000256" key="2">
    <source>
        <dbReference type="ARBA" id="ARBA00023015"/>
    </source>
</evidence>
<dbReference type="SUPFAM" id="SSF46689">
    <property type="entry name" value="Homeodomain-like"/>
    <property type="match status" value="1"/>
</dbReference>
<evidence type="ECO:0000313" key="8">
    <source>
        <dbReference type="Proteomes" id="UP000665026"/>
    </source>
</evidence>
<name>A0A975EUD4_9RHOB</name>
<dbReference type="PROSITE" id="PS01081">
    <property type="entry name" value="HTH_TETR_1"/>
    <property type="match status" value="1"/>
</dbReference>
<keyword evidence="1" id="KW-0678">Repressor</keyword>
<gene>
    <name evidence="7" type="ORF">HZ995_06975</name>
</gene>
<dbReference type="Proteomes" id="UP000665026">
    <property type="component" value="Chromosome"/>
</dbReference>
<dbReference type="Gene3D" id="1.10.357.10">
    <property type="entry name" value="Tetracycline Repressor, domain 2"/>
    <property type="match status" value="1"/>
</dbReference>
<evidence type="ECO:0000256" key="5">
    <source>
        <dbReference type="PROSITE-ProRule" id="PRU00335"/>
    </source>
</evidence>
<dbReference type="KEGG" id="cact:HZ995_06975"/>
<reference evidence="7" key="1">
    <citation type="submission" date="2020-07" db="EMBL/GenBank/DDBJ databases">
        <title>Genome sequences of bacteria associated with the marine, planktonic diatom Thalassiosira profunda strain ECT2AJA-044.</title>
        <authorList>
            <person name="Gargas C.B."/>
            <person name="Roberts W.R."/>
            <person name="Alverson A.J."/>
        </authorList>
    </citation>
    <scope>NUCLEOTIDE SEQUENCE</scope>
    <source>
        <strain evidence="7">ECT2AJA-044</strain>
    </source>
</reference>
<dbReference type="InterPro" id="IPR009057">
    <property type="entry name" value="Homeodomain-like_sf"/>
</dbReference>
<evidence type="ECO:0000313" key="7">
    <source>
        <dbReference type="EMBL" id="QTN37236.1"/>
    </source>
</evidence>
<evidence type="ECO:0000259" key="6">
    <source>
        <dbReference type="PROSITE" id="PS50977"/>
    </source>
</evidence>
<dbReference type="InterPro" id="IPR050109">
    <property type="entry name" value="HTH-type_TetR-like_transc_reg"/>
</dbReference>
<dbReference type="Pfam" id="PF00440">
    <property type="entry name" value="TetR_N"/>
    <property type="match status" value="1"/>
</dbReference>
<evidence type="ECO:0000256" key="1">
    <source>
        <dbReference type="ARBA" id="ARBA00022491"/>
    </source>
</evidence>
<accession>A0A975EUD4</accession>
<sequence length="201" mass="21857">MIDATLKVIATDGVAAATVRTIAREANVTQGLIRYYFQSKDELIVAAYEAHMSDMLASAGSAMTGAGTAKCRLIRYIEATLKAPVTTRQKVGTWAGFFQILLHDDDMIRQHTKSYHELRLQTKTLIADVYAEEGISKSDSELRRLSIAGSALLDGLWIEGGAIGETFHPGELFRVGLESFGALINVDLKGFRDAKQGCGDT</sequence>
<feature type="DNA-binding region" description="H-T-H motif" evidence="5">
    <location>
        <begin position="18"/>
        <end position="37"/>
    </location>
</feature>
<dbReference type="InterPro" id="IPR039538">
    <property type="entry name" value="BetI_C"/>
</dbReference>
<keyword evidence="4" id="KW-0804">Transcription</keyword>
<proteinExistence type="predicted"/>
<dbReference type="EMBL" id="CP060010">
    <property type="protein sequence ID" value="QTN37236.1"/>
    <property type="molecule type" value="Genomic_DNA"/>
</dbReference>
<dbReference type="Pfam" id="PF13977">
    <property type="entry name" value="TetR_C_6"/>
    <property type="match status" value="1"/>
</dbReference>
<keyword evidence="2" id="KW-0805">Transcription regulation</keyword>
<evidence type="ECO:0000256" key="3">
    <source>
        <dbReference type="ARBA" id="ARBA00023125"/>
    </source>
</evidence>
<evidence type="ECO:0000256" key="4">
    <source>
        <dbReference type="ARBA" id="ARBA00023163"/>
    </source>
</evidence>
<dbReference type="PROSITE" id="PS50977">
    <property type="entry name" value="HTH_TETR_2"/>
    <property type="match status" value="1"/>
</dbReference>
<dbReference type="PANTHER" id="PTHR30055:SF228">
    <property type="entry name" value="TRANSCRIPTIONAL REGULATOR-RELATED"/>
    <property type="match status" value="1"/>
</dbReference>
<dbReference type="InterPro" id="IPR036271">
    <property type="entry name" value="Tet_transcr_reg_TetR-rel_C_sf"/>
</dbReference>